<dbReference type="Proteomes" id="UP000276133">
    <property type="component" value="Unassembled WGS sequence"/>
</dbReference>
<keyword evidence="2" id="KW-1185">Reference proteome</keyword>
<protein>
    <submittedName>
        <fullName evidence="1">Uncharacterized protein</fullName>
    </submittedName>
</protein>
<dbReference type="AlphaFoldDB" id="A0A3M7SY43"/>
<organism evidence="1 2">
    <name type="scientific">Brachionus plicatilis</name>
    <name type="common">Marine rotifer</name>
    <name type="synonym">Brachionus muelleri</name>
    <dbReference type="NCBI Taxonomy" id="10195"/>
    <lineage>
        <taxon>Eukaryota</taxon>
        <taxon>Metazoa</taxon>
        <taxon>Spiralia</taxon>
        <taxon>Gnathifera</taxon>
        <taxon>Rotifera</taxon>
        <taxon>Eurotatoria</taxon>
        <taxon>Monogononta</taxon>
        <taxon>Pseudotrocha</taxon>
        <taxon>Ploima</taxon>
        <taxon>Brachionidae</taxon>
        <taxon>Brachionus</taxon>
    </lineage>
</organism>
<evidence type="ECO:0000313" key="1">
    <source>
        <dbReference type="EMBL" id="RNA40508.1"/>
    </source>
</evidence>
<comment type="caution">
    <text evidence="1">The sequence shown here is derived from an EMBL/GenBank/DDBJ whole genome shotgun (WGS) entry which is preliminary data.</text>
</comment>
<evidence type="ECO:0000313" key="2">
    <source>
        <dbReference type="Proteomes" id="UP000276133"/>
    </source>
</evidence>
<proteinExistence type="predicted"/>
<name>A0A3M7SY43_BRAPC</name>
<sequence>MVDVIKLSKLMPSKNNYIYNIISMKKKNLLVWVCKKITSSEYRAFNSLSENVSIDYFLKYQLLTNSNYNYLGLIHKK</sequence>
<accession>A0A3M7SY43</accession>
<reference evidence="1 2" key="1">
    <citation type="journal article" date="2018" name="Sci. Rep.">
        <title>Genomic signatures of local adaptation to the degree of environmental predictability in rotifers.</title>
        <authorList>
            <person name="Franch-Gras L."/>
            <person name="Hahn C."/>
            <person name="Garcia-Roger E.M."/>
            <person name="Carmona M.J."/>
            <person name="Serra M."/>
            <person name="Gomez A."/>
        </authorList>
    </citation>
    <scope>NUCLEOTIDE SEQUENCE [LARGE SCALE GENOMIC DNA]</scope>
    <source>
        <strain evidence="1">HYR1</strain>
    </source>
</reference>
<dbReference type="EMBL" id="REGN01000639">
    <property type="protein sequence ID" value="RNA40508.1"/>
    <property type="molecule type" value="Genomic_DNA"/>
</dbReference>
<gene>
    <name evidence="1" type="ORF">BpHYR1_001653</name>
</gene>